<gene>
    <name evidence="2" type="ORF">KS4_07510</name>
</gene>
<name>A0A517YR63_9BACT</name>
<keyword evidence="3" id="KW-1185">Reference proteome</keyword>
<dbReference type="Proteomes" id="UP000317369">
    <property type="component" value="Chromosome"/>
</dbReference>
<keyword evidence="1" id="KW-0812">Transmembrane</keyword>
<dbReference type="EMBL" id="CP036425">
    <property type="protein sequence ID" value="QDU32717.1"/>
    <property type="molecule type" value="Genomic_DNA"/>
</dbReference>
<evidence type="ECO:0000256" key="1">
    <source>
        <dbReference type="SAM" id="Phobius"/>
    </source>
</evidence>
<feature type="transmembrane region" description="Helical" evidence="1">
    <location>
        <begin position="134"/>
        <end position="155"/>
    </location>
</feature>
<keyword evidence="1" id="KW-0472">Membrane</keyword>
<reference evidence="2 3" key="1">
    <citation type="submission" date="2019-02" db="EMBL/GenBank/DDBJ databases">
        <title>Deep-cultivation of Planctomycetes and their phenomic and genomic characterization uncovers novel biology.</title>
        <authorList>
            <person name="Wiegand S."/>
            <person name="Jogler M."/>
            <person name="Boedeker C."/>
            <person name="Pinto D."/>
            <person name="Vollmers J."/>
            <person name="Rivas-Marin E."/>
            <person name="Kohn T."/>
            <person name="Peeters S.H."/>
            <person name="Heuer A."/>
            <person name="Rast P."/>
            <person name="Oberbeckmann S."/>
            <person name="Bunk B."/>
            <person name="Jeske O."/>
            <person name="Meyerdierks A."/>
            <person name="Storesund J.E."/>
            <person name="Kallscheuer N."/>
            <person name="Luecker S."/>
            <person name="Lage O.M."/>
            <person name="Pohl T."/>
            <person name="Merkel B.J."/>
            <person name="Hornburger P."/>
            <person name="Mueller R.-W."/>
            <person name="Bruemmer F."/>
            <person name="Labrenz M."/>
            <person name="Spormann A.M."/>
            <person name="Op den Camp H."/>
            <person name="Overmann J."/>
            <person name="Amann R."/>
            <person name="Jetten M.S.M."/>
            <person name="Mascher T."/>
            <person name="Medema M.H."/>
            <person name="Devos D.P."/>
            <person name="Kaster A.-K."/>
            <person name="Ovreas L."/>
            <person name="Rohde M."/>
            <person name="Galperin M.Y."/>
            <person name="Jogler C."/>
        </authorList>
    </citation>
    <scope>NUCLEOTIDE SEQUENCE [LARGE SCALE GENOMIC DNA]</scope>
    <source>
        <strain evidence="2 3">KS4</strain>
    </source>
</reference>
<feature type="transmembrane region" description="Helical" evidence="1">
    <location>
        <begin position="193"/>
        <end position="214"/>
    </location>
</feature>
<feature type="transmembrane region" description="Helical" evidence="1">
    <location>
        <begin position="83"/>
        <end position="106"/>
    </location>
</feature>
<dbReference type="KEGG" id="pcor:KS4_07510"/>
<feature type="transmembrane region" description="Helical" evidence="1">
    <location>
        <begin position="12"/>
        <end position="30"/>
    </location>
</feature>
<organism evidence="2 3">
    <name type="scientific">Poriferisphaera corsica</name>
    <dbReference type="NCBI Taxonomy" id="2528020"/>
    <lineage>
        <taxon>Bacteria</taxon>
        <taxon>Pseudomonadati</taxon>
        <taxon>Planctomycetota</taxon>
        <taxon>Phycisphaerae</taxon>
        <taxon>Phycisphaerales</taxon>
        <taxon>Phycisphaeraceae</taxon>
        <taxon>Poriferisphaera</taxon>
    </lineage>
</organism>
<feature type="transmembrane region" description="Helical" evidence="1">
    <location>
        <begin position="167"/>
        <end position="187"/>
    </location>
</feature>
<dbReference type="Pfam" id="PF14329">
    <property type="entry name" value="DUF4386"/>
    <property type="match status" value="1"/>
</dbReference>
<accession>A0A517YR63</accession>
<feature type="transmembrane region" description="Helical" evidence="1">
    <location>
        <begin position="50"/>
        <end position="71"/>
    </location>
</feature>
<evidence type="ECO:0000313" key="2">
    <source>
        <dbReference type="EMBL" id="QDU32717.1"/>
    </source>
</evidence>
<protein>
    <recommendedName>
        <fullName evidence="4">DUF4386 domain-containing protein</fullName>
    </recommendedName>
</protein>
<evidence type="ECO:0008006" key="4">
    <source>
        <dbReference type="Google" id="ProtNLM"/>
    </source>
</evidence>
<proteinExistence type="predicted"/>
<sequence>MTSIKHISRIAGTLIILGMIAGILSIVPSVEGESYLKEVYPNKNQVLSGALFQFLLVPIYIGFSLVIYPVLRDFSRPLSIGFVGFRFVAGAFQLVGLILLPAFILISQKYTSDSGSNIVLYETIGEMLKLLRDLINHLGVMVATGLGGLILYALFFMGKQIPRWLSVWGIAGNTLLLVASFLLLFQLLDVVSIGYGMMTIPVVLQEIVFAIWLLTKGLCWPLKDQNLEYEVTRD</sequence>
<keyword evidence="1" id="KW-1133">Transmembrane helix</keyword>
<dbReference type="OrthoDB" id="1161162at2"/>
<dbReference type="RefSeq" id="WP_145074730.1">
    <property type="nucleotide sequence ID" value="NZ_CP036425.1"/>
</dbReference>
<dbReference type="AlphaFoldDB" id="A0A517YR63"/>
<dbReference type="InterPro" id="IPR025495">
    <property type="entry name" value="DUF4386"/>
</dbReference>
<evidence type="ECO:0000313" key="3">
    <source>
        <dbReference type="Proteomes" id="UP000317369"/>
    </source>
</evidence>